<dbReference type="PaxDb" id="39947-A0A0P0VFV3"/>
<name>A0A0P0VFV3_ORYSJ</name>
<dbReference type="EMBL" id="AP014958">
    <property type="protein sequence ID" value="BAS77386.1"/>
    <property type="molecule type" value="Genomic_DNA"/>
</dbReference>
<evidence type="ECO:0000313" key="2">
    <source>
        <dbReference type="EMBL" id="BAS77386.1"/>
    </source>
</evidence>
<reference evidence="2 3" key="2">
    <citation type="journal article" date="2013" name="Plant Cell Physiol.">
        <title>Rice Annotation Project Database (RAP-DB): an integrative and interactive database for rice genomics.</title>
        <authorList>
            <person name="Sakai H."/>
            <person name="Lee S.S."/>
            <person name="Tanaka T."/>
            <person name="Numa H."/>
            <person name="Kim J."/>
            <person name="Kawahara Y."/>
            <person name="Wakimoto H."/>
            <person name="Yang C.C."/>
            <person name="Iwamoto M."/>
            <person name="Abe T."/>
            <person name="Yamada Y."/>
            <person name="Muto A."/>
            <person name="Inokuchi H."/>
            <person name="Ikemura T."/>
            <person name="Matsumoto T."/>
            <person name="Sasaki T."/>
            <person name="Itoh T."/>
        </authorList>
    </citation>
    <scope>NUCLEOTIDE SEQUENCE [LARGE SCALE GENOMIC DNA]</scope>
    <source>
        <strain evidence="3">cv. Nipponbare</strain>
    </source>
</reference>
<dbReference type="InParanoid" id="A0A0P0VFV3"/>
<organism evidence="2 3">
    <name type="scientific">Oryza sativa subsp. japonica</name>
    <name type="common">Rice</name>
    <dbReference type="NCBI Taxonomy" id="39947"/>
    <lineage>
        <taxon>Eukaryota</taxon>
        <taxon>Viridiplantae</taxon>
        <taxon>Streptophyta</taxon>
        <taxon>Embryophyta</taxon>
        <taxon>Tracheophyta</taxon>
        <taxon>Spermatophyta</taxon>
        <taxon>Magnoliopsida</taxon>
        <taxon>Liliopsida</taxon>
        <taxon>Poales</taxon>
        <taxon>Poaceae</taxon>
        <taxon>BOP clade</taxon>
        <taxon>Oryzoideae</taxon>
        <taxon>Oryzeae</taxon>
        <taxon>Oryzinae</taxon>
        <taxon>Oryza</taxon>
        <taxon>Oryza sativa</taxon>
    </lineage>
</organism>
<evidence type="ECO:0000256" key="1">
    <source>
        <dbReference type="SAM" id="MobiDB-lite"/>
    </source>
</evidence>
<feature type="compositionally biased region" description="Gly residues" evidence="1">
    <location>
        <begin position="1"/>
        <end position="10"/>
    </location>
</feature>
<feature type="region of interest" description="Disordered" evidence="1">
    <location>
        <begin position="1"/>
        <end position="57"/>
    </location>
</feature>
<evidence type="ECO:0000313" key="3">
    <source>
        <dbReference type="Proteomes" id="UP000059680"/>
    </source>
</evidence>
<dbReference type="Proteomes" id="UP000059680">
    <property type="component" value="Chromosome 2"/>
</dbReference>
<keyword evidence="3" id="KW-1185">Reference proteome</keyword>
<reference evidence="2 3" key="3">
    <citation type="journal article" date="2013" name="Rice">
        <title>Improvement of the Oryza sativa Nipponbare reference genome using next generation sequence and optical map data.</title>
        <authorList>
            <person name="Kawahara Y."/>
            <person name="de la Bastide M."/>
            <person name="Hamilton J.P."/>
            <person name="Kanamori H."/>
            <person name="McCombie W.R."/>
            <person name="Ouyang S."/>
            <person name="Schwartz D.C."/>
            <person name="Tanaka T."/>
            <person name="Wu J."/>
            <person name="Zhou S."/>
            <person name="Childs K.L."/>
            <person name="Davidson R.M."/>
            <person name="Lin H."/>
            <person name="Quesada-Ocampo L."/>
            <person name="Vaillancourt B."/>
            <person name="Sakai H."/>
            <person name="Lee S.S."/>
            <person name="Kim J."/>
            <person name="Numa H."/>
            <person name="Itoh T."/>
            <person name="Buell C.R."/>
            <person name="Matsumoto T."/>
        </authorList>
    </citation>
    <scope>NUCLEOTIDE SEQUENCE [LARGE SCALE GENOMIC DNA]</scope>
    <source>
        <strain evidence="3">cv. Nipponbare</strain>
    </source>
</reference>
<accession>A0A0P0VFV3</accession>
<dbReference type="AlphaFoldDB" id="A0A0P0VFV3"/>
<proteinExistence type="predicted"/>
<gene>
    <name evidence="2" type="ordered locus">Os02g0189632</name>
    <name evidence="2" type="ORF">OSNPB_020189632</name>
</gene>
<sequence length="116" mass="11890">MGERGGGWSGGVRARMRVAQRRASAAAERRRAEQWSASATAGREAEGERGGRAAMGEHAATLLPPATTTRKTPPSLPSFLLELPRTGAGARGGKLTVLAVVVSSLAAATLVRALTG</sequence>
<protein>
    <submittedName>
        <fullName evidence="2">Os02g0189632 protein</fullName>
    </submittedName>
</protein>
<reference evidence="3" key="1">
    <citation type="journal article" date="2005" name="Nature">
        <title>The map-based sequence of the rice genome.</title>
        <authorList>
            <consortium name="International rice genome sequencing project (IRGSP)"/>
            <person name="Matsumoto T."/>
            <person name="Wu J."/>
            <person name="Kanamori H."/>
            <person name="Katayose Y."/>
            <person name="Fujisawa M."/>
            <person name="Namiki N."/>
            <person name="Mizuno H."/>
            <person name="Yamamoto K."/>
            <person name="Antonio B.A."/>
            <person name="Baba T."/>
            <person name="Sakata K."/>
            <person name="Nagamura Y."/>
            <person name="Aoki H."/>
            <person name="Arikawa K."/>
            <person name="Arita K."/>
            <person name="Bito T."/>
            <person name="Chiden Y."/>
            <person name="Fujitsuka N."/>
            <person name="Fukunaka R."/>
            <person name="Hamada M."/>
            <person name="Harada C."/>
            <person name="Hayashi A."/>
            <person name="Hijishita S."/>
            <person name="Honda M."/>
            <person name="Hosokawa S."/>
            <person name="Ichikawa Y."/>
            <person name="Idonuma A."/>
            <person name="Iijima M."/>
            <person name="Ikeda M."/>
            <person name="Ikeno M."/>
            <person name="Ito K."/>
            <person name="Ito S."/>
            <person name="Ito T."/>
            <person name="Ito Y."/>
            <person name="Ito Y."/>
            <person name="Iwabuchi A."/>
            <person name="Kamiya K."/>
            <person name="Karasawa W."/>
            <person name="Kurita K."/>
            <person name="Katagiri S."/>
            <person name="Kikuta A."/>
            <person name="Kobayashi H."/>
            <person name="Kobayashi N."/>
            <person name="Machita K."/>
            <person name="Maehara T."/>
            <person name="Masukawa M."/>
            <person name="Mizubayashi T."/>
            <person name="Mukai Y."/>
            <person name="Nagasaki H."/>
            <person name="Nagata Y."/>
            <person name="Naito S."/>
            <person name="Nakashima M."/>
            <person name="Nakama Y."/>
            <person name="Nakamichi Y."/>
            <person name="Nakamura M."/>
            <person name="Meguro A."/>
            <person name="Negishi M."/>
            <person name="Ohta I."/>
            <person name="Ohta T."/>
            <person name="Okamoto M."/>
            <person name="Ono N."/>
            <person name="Saji S."/>
            <person name="Sakaguchi M."/>
            <person name="Sakai K."/>
            <person name="Shibata M."/>
            <person name="Shimokawa T."/>
            <person name="Song J."/>
            <person name="Takazaki Y."/>
            <person name="Terasawa K."/>
            <person name="Tsugane M."/>
            <person name="Tsuji K."/>
            <person name="Ueda S."/>
            <person name="Waki K."/>
            <person name="Yamagata H."/>
            <person name="Yamamoto M."/>
            <person name="Yamamoto S."/>
            <person name="Yamane H."/>
            <person name="Yoshiki S."/>
            <person name="Yoshihara R."/>
            <person name="Yukawa K."/>
            <person name="Zhong H."/>
            <person name="Yano M."/>
            <person name="Yuan Q."/>
            <person name="Ouyang S."/>
            <person name="Liu J."/>
            <person name="Jones K.M."/>
            <person name="Gansberger K."/>
            <person name="Moffat K."/>
            <person name="Hill J."/>
            <person name="Bera J."/>
            <person name="Fadrosh D."/>
            <person name="Jin S."/>
            <person name="Johri S."/>
            <person name="Kim M."/>
            <person name="Overton L."/>
            <person name="Reardon M."/>
            <person name="Tsitrin T."/>
            <person name="Vuong H."/>
            <person name="Weaver B."/>
            <person name="Ciecko A."/>
            <person name="Tallon L."/>
            <person name="Jackson J."/>
            <person name="Pai G."/>
            <person name="Aken S.V."/>
            <person name="Utterback T."/>
            <person name="Reidmuller S."/>
            <person name="Feldblyum T."/>
            <person name="Hsiao J."/>
            <person name="Zismann V."/>
            <person name="Iobst S."/>
            <person name="de Vazeille A.R."/>
            <person name="Buell C.R."/>
            <person name="Ying K."/>
            <person name="Li Y."/>
            <person name="Lu T."/>
            <person name="Huang Y."/>
            <person name="Zhao Q."/>
            <person name="Feng Q."/>
            <person name="Zhang L."/>
            <person name="Zhu J."/>
            <person name="Weng Q."/>
            <person name="Mu J."/>
            <person name="Lu Y."/>
            <person name="Fan D."/>
            <person name="Liu Y."/>
            <person name="Guan J."/>
            <person name="Zhang Y."/>
            <person name="Yu S."/>
            <person name="Liu X."/>
            <person name="Zhang Y."/>
            <person name="Hong G."/>
            <person name="Han B."/>
            <person name="Choisne N."/>
            <person name="Demange N."/>
            <person name="Orjeda G."/>
            <person name="Samain S."/>
            <person name="Cattolico L."/>
            <person name="Pelletier E."/>
            <person name="Couloux A."/>
            <person name="Segurens B."/>
            <person name="Wincker P."/>
            <person name="D'Hont A."/>
            <person name="Scarpelli C."/>
            <person name="Weissenbach J."/>
            <person name="Salanoubat M."/>
            <person name="Quetier F."/>
            <person name="Yu Y."/>
            <person name="Kim H.R."/>
            <person name="Rambo T."/>
            <person name="Currie J."/>
            <person name="Collura K."/>
            <person name="Luo M."/>
            <person name="Yang T."/>
            <person name="Ammiraju J.S.S."/>
            <person name="Engler F."/>
            <person name="Soderlund C."/>
            <person name="Wing R.A."/>
            <person name="Palmer L.E."/>
            <person name="de la Bastide M."/>
            <person name="Spiegel L."/>
            <person name="Nascimento L."/>
            <person name="Zutavern T."/>
            <person name="O'Shaughnessy A."/>
            <person name="Dike S."/>
            <person name="Dedhia N."/>
            <person name="Preston R."/>
            <person name="Balija V."/>
            <person name="McCombie W.R."/>
            <person name="Chow T."/>
            <person name="Chen H."/>
            <person name="Chung M."/>
            <person name="Chen C."/>
            <person name="Shaw J."/>
            <person name="Wu H."/>
            <person name="Hsiao K."/>
            <person name="Chao Y."/>
            <person name="Chu M."/>
            <person name="Cheng C."/>
            <person name="Hour A."/>
            <person name="Lee P."/>
            <person name="Lin S."/>
            <person name="Lin Y."/>
            <person name="Liou J."/>
            <person name="Liu S."/>
            <person name="Hsing Y."/>
            <person name="Raghuvanshi S."/>
            <person name="Mohanty A."/>
            <person name="Bharti A.K."/>
            <person name="Gaur A."/>
            <person name="Gupta V."/>
            <person name="Kumar D."/>
            <person name="Ravi V."/>
            <person name="Vij S."/>
            <person name="Kapur A."/>
            <person name="Khurana P."/>
            <person name="Khurana P."/>
            <person name="Khurana J.P."/>
            <person name="Tyagi A.K."/>
            <person name="Gaikwad K."/>
            <person name="Singh A."/>
            <person name="Dalal V."/>
            <person name="Srivastava S."/>
            <person name="Dixit A."/>
            <person name="Pal A.K."/>
            <person name="Ghazi I.A."/>
            <person name="Yadav M."/>
            <person name="Pandit A."/>
            <person name="Bhargava A."/>
            <person name="Sureshbabu K."/>
            <person name="Batra K."/>
            <person name="Sharma T.R."/>
            <person name="Mohapatra T."/>
            <person name="Singh N.K."/>
            <person name="Messing J."/>
            <person name="Nelson A.B."/>
            <person name="Fuks G."/>
            <person name="Kavchok S."/>
            <person name="Keizer G."/>
            <person name="Linton E."/>
            <person name="Llaca V."/>
            <person name="Song R."/>
            <person name="Tanyolac B."/>
            <person name="Young S."/>
            <person name="Ho-Il K."/>
            <person name="Hahn J.H."/>
            <person name="Sangsakoo G."/>
            <person name="Vanavichit A."/>
            <person name="de Mattos Luiz.A.T."/>
            <person name="Zimmer P.D."/>
            <person name="Malone G."/>
            <person name="Dellagostin O."/>
            <person name="de Oliveira A.C."/>
            <person name="Bevan M."/>
            <person name="Bancroft I."/>
            <person name="Minx P."/>
            <person name="Cordum H."/>
            <person name="Wilson R."/>
            <person name="Cheng Z."/>
            <person name="Jin W."/>
            <person name="Jiang J."/>
            <person name="Leong S.A."/>
            <person name="Iwama H."/>
            <person name="Gojobori T."/>
            <person name="Itoh T."/>
            <person name="Niimura Y."/>
            <person name="Fujii Y."/>
            <person name="Habara T."/>
            <person name="Sakai H."/>
            <person name="Sato Y."/>
            <person name="Wilson G."/>
            <person name="Kumar K."/>
            <person name="McCouch S."/>
            <person name="Juretic N."/>
            <person name="Hoen D."/>
            <person name="Wright S."/>
            <person name="Bruskiewich R."/>
            <person name="Bureau T."/>
            <person name="Miyao A."/>
            <person name="Hirochika H."/>
            <person name="Nishikawa T."/>
            <person name="Kadowaki K."/>
            <person name="Sugiura M."/>
            <person name="Burr B."/>
            <person name="Sasaki T."/>
        </authorList>
    </citation>
    <scope>NUCLEOTIDE SEQUENCE [LARGE SCALE GENOMIC DNA]</scope>
    <source>
        <strain evidence="3">cv. Nipponbare</strain>
    </source>
</reference>